<dbReference type="OrthoDB" id="3265603at2759"/>
<dbReference type="AlphaFoldDB" id="A0A8H5HP05"/>
<proteinExistence type="predicted"/>
<feature type="region of interest" description="Disordered" evidence="1">
    <location>
        <begin position="183"/>
        <end position="206"/>
    </location>
</feature>
<keyword evidence="2" id="KW-1133">Transmembrane helix</keyword>
<organism evidence="3 4">
    <name type="scientific">Tricholomella constricta</name>
    <dbReference type="NCBI Taxonomy" id="117010"/>
    <lineage>
        <taxon>Eukaryota</taxon>
        <taxon>Fungi</taxon>
        <taxon>Dikarya</taxon>
        <taxon>Basidiomycota</taxon>
        <taxon>Agaricomycotina</taxon>
        <taxon>Agaricomycetes</taxon>
        <taxon>Agaricomycetidae</taxon>
        <taxon>Agaricales</taxon>
        <taxon>Tricholomatineae</taxon>
        <taxon>Lyophyllaceae</taxon>
        <taxon>Tricholomella</taxon>
    </lineage>
</organism>
<feature type="transmembrane region" description="Helical" evidence="2">
    <location>
        <begin position="12"/>
        <end position="34"/>
    </location>
</feature>
<sequence length="250" mass="28136">MLDVNWDICAAFIAVIVCLILVIIVSCVAIFFLLRDQKAFDEEQARRGKQNRYEGTSEVSSYKFRGTSARRPWSVRLAALFRRRDTQYKTRPRIIDRARLNDGGGTHRWMQAGSTDHWESEIDSRSMGVQEASTLPSPPSLYPAPSDISSIPVSWTISDSTSSVRFDLQPTRSYLYLEAHPSPQSTLPSIHSQLSSPSYSRTSSPVPLRSLSLESIPRRISLDNDSRHYVTPSGIVMRTLPGGTKFIEEL</sequence>
<evidence type="ECO:0000313" key="4">
    <source>
        <dbReference type="Proteomes" id="UP000565441"/>
    </source>
</evidence>
<evidence type="ECO:0000256" key="2">
    <source>
        <dbReference type="SAM" id="Phobius"/>
    </source>
</evidence>
<keyword evidence="2" id="KW-0812">Transmembrane</keyword>
<keyword evidence="4" id="KW-1185">Reference proteome</keyword>
<protein>
    <submittedName>
        <fullName evidence="3">Uncharacterized protein</fullName>
    </submittedName>
</protein>
<evidence type="ECO:0000256" key="1">
    <source>
        <dbReference type="SAM" id="MobiDB-lite"/>
    </source>
</evidence>
<accession>A0A8H5HP05</accession>
<keyword evidence="2" id="KW-0472">Membrane</keyword>
<gene>
    <name evidence="3" type="ORF">D9615_002013</name>
</gene>
<reference evidence="3 4" key="1">
    <citation type="journal article" date="2020" name="ISME J.">
        <title>Uncovering the hidden diversity of litter-decomposition mechanisms in mushroom-forming fungi.</title>
        <authorList>
            <person name="Floudas D."/>
            <person name="Bentzer J."/>
            <person name="Ahren D."/>
            <person name="Johansson T."/>
            <person name="Persson P."/>
            <person name="Tunlid A."/>
        </authorList>
    </citation>
    <scope>NUCLEOTIDE SEQUENCE [LARGE SCALE GENOMIC DNA]</scope>
    <source>
        <strain evidence="3 4">CBS 661.87</strain>
    </source>
</reference>
<evidence type="ECO:0000313" key="3">
    <source>
        <dbReference type="EMBL" id="KAF5386838.1"/>
    </source>
</evidence>
<name>A0A8H5HP05_9AGAR</name>
<feature type="compositionally biased region" description="Low complexity" evidence="1">
    <location>
        <begin position="192"/>
        <end position="206"/>
    </location>
</feature>
<dbReference type="EMBL" id="JAACJP010000002">
    <property type="protein sequence ID" value="KAF5386838.1"/>
    <property type="molecule type" value="Genomic_DNA"/>
</dbReference>
<dbReference type="Proteomes" id="UP000565441">
    <property type="component" value="Unassembled WGS sequence"/>
</dbReference>
<comment type="caution">
    <text evidence="3">The sequence shown here is derived from an EMBL/GenBank/DDBJ whole genome shotgun (WGS) entry which is preliminary data.</text>
</comment>